<dbReference type="Proteomes" id="UP000620670">
    <property type="component" value="Unassembled WGS sequence"/>
</dbReference>
<dbReference type="InterPro" id="IPR009056">
    <property type="entry name" value="Cyt_c-like_dom"/>
</dbReference>
<dbReference type="SUPFAM" id="SSF46626">
    <property type="entry name" value="Cytochrome c"/>
    <property type="match status" value="1"/>
</dbReference>
<keyword evidence="3 8" id="KW-0349">Heme</keyword>
<dbReference type="PANTHER" id="PTHR35008:SF4">
    <property type="entry name" value="BLL4482 PROTEIN"/>
    <property type="match status" value="1"/>
</dbReference>
<evidence type="ECO:0000256" key="4">
    <source>
        <dbReference type="ARBA" id="ARBA00022660"/>
    </source>
</evidence>
<dbReference type="InterPro" id="IPR051459">
    <property type="entry name" value="Cytochrome_c-type_DH"/>
</dbReference>
<evidence type="ECO:0000256" key="8">
    <source>
        <dbReference type="PROSITE-ProRule" id="PRU00433"/>
    </source>
</evidence>
<evidence type="ECO:0000256" key="1">
    <source>
        <dbReference type="ARBA" id="ARBA00001926"/>
    </source>
</evidence>
<evidence type="ECO:0000256" key="3">
    <source>
        <dbReference type="ARBA" id="ARBA00022617"/>
    </source>
</evidence>
<keyword evidence="6" id="KW-0249">Electron transport</keyword>
<evidence type="ECO:0000256" key="7">
    <source>
        <dbReference type="ARBA" id="ARBA00023004"/>
    </source>
</evidence>
<evidence type="ECO:0000256" key="2">
    <source>
        <dbReference type="ARBA" id="ARBA00022448"/>
    </source>
</evidence>
<dbReference type="Pfam" id="PF13442">
    <property type="entry name" value="Cytochrome_CBB3"/>
    <property type="match status" value="1"/>
</dbReference>
<evidence type="ECO:0000313" key="11">
    <source>
        <dbReference type="EMBL" id="MBJ6127748.1"/>
    </source>
</evidence>
<evidence type="ECO:0000256" key="9">
    <source>
        <dbReference type="SAM" id="MobiDB-lite"/>
    </source>
</evidence>
<dbReference type="PANTHER" id="PTHR35008">
    <property type="entry name" value="BLL4482 PROTEIN-RELATED"/>
    <property type="match status" value="1"/>
</dbReference>
<keyword evidence="12" id="KW-1185">Reference proteome</keyword>
<gene>
    <name evidence="11" type="ORF">JAO75_20300</name>
</gene>
<sequence>MMHATRNTAFVLVPSACALLIGTALLWDDGSSDRIVLGRQLYGAYCASCHGAALQGESDWQSPKPDGLMPAPPHDASGHTWHHSDEELFRITKFGMDAVVPNHRSAMPAFGGSLSDREIEAILAFIKSTWPERERTYQQERSRSSS</sequence>
<keyword evidence="2" id="KW-0813">Transport</keyword>
<proteinExistence type="predicted"/>
<protein>
    <submittedName>
        <fullName evidence="11">Cytochrome c</fullName>
    </submittedName>
</protein>
<feature type="region of interest" description="Disordered" evidence="9">
    <location>
        <begin position="56"/>
        <end position="81"/>
    </location>
</feature>
<evidence type="ECO:0000259" key="10">
    <source>
        <dbReference type="PROSITE" id="PS51007"/>
    </source>
</evidence>
<dbReference type="Gene3D" id="1.10.760.10">
    <property type="entry name" value="Cytochrome c-like domain"/>
    <property type="match status" value="1"/>
</dbReference>
<name>A0ABS0Y628_9HYPH</name>
<keyword evidence="4" id="KW-0679">Respiratory chain</keyword>
<accession>A0ABS0Y628</accession>
<dbReference type="InterPro" id="IPR008168">
    <property type="entry name" value="Cyt_C_IC"/>
</dbReference>
<dbReference type="PRINTS" id="PR00605">
    <property type="entry name" value="CYTCHROMECIC"/>
</dbReference>
<evidence type="ECO:0000256" key="6">
    <source>
        <dbReference type="ARBA" id="ARBA00022982"/>
    </source>
</evidence>
<keyword evidence="7 8" id="KW-0408">Iron</keyword>
<dbReference type="EMBL" id="JAELXT010000030">
    <property type="protein sequence ID" value="MBJ6127748.1"/>
    <property type="molecule type" value="Genomic_DNA"/>
</dbReference>
<dbReference type="PROSITE" id="PS51007">
    <property type="entry name" value="CYTC"/>
    <property type="match status" value="1"/>
</dbReference>
<dbReference type="InterPro" id="IPR036909">
    <property type="entry name" value="Cyt_c-like_dom_sf"/>
</dbReference>
<comment type="cofactor">
    <cofactor evidence="1">
        <name>heme c</name>
        <dbReference type="ChEBI" id="CHEBI:61717"/>
    </cofactor>
</comment>
<organism evidence="11 12">
    <name type="scientific">Microvirga splendida</name>
    <dbReference type="NCBI Taxonomy" id="2795727"/>
    <lineage>
        <taxon>Bacteria</taxon>
        <taxon>Pseudomonadati</taxon>
        <taxon>Pseudomonadota</taxon>
        <taxon>Alphaproteobacteria</taxon>
        <taxon>Hyphomicrobiales</taxon>
        <taxon>Methylobacteriaceae</taxon>
        <taxon>Microvirga</taxon>
    </lineage>
</organism>
<comment type="caution">
    <text evidence="11">The sequence shown here is derived from an EMBL/GenBank/DDBJ whole genome shotgun (WGS) entry which is preliminary data.</text>
</comment>
<reference evidence="12" key="1">
    <citation type="submission" date="2020-12" db="EMBL/GenBank/DDBJ databases">
        <title>Hymenobacter sp.</title>
        <authorList>
            <person name="Kim M.K."/>
        </authorList>
    </citation>
    <scope>NUCLEOTIDE SEQUENCE [LARGE SCALE GENOMIC DNA]</scope>
    <source>
        <strain evidence="12">BT325</strain>
    </source>
</reference>
<feature type="domain" description="Cytochrome c" evidence="10">
    <location>
        <begin position="33"/>
        <end position="130"/>
    </location>
</feature>
<evidence type="ECO:0000256" key="5">
    <source>
        <dbReference type="ARBA" id="ARBA00022723"/>
    </source>
</evidence>
<evidence type="ECO:0000313" key="12">
    <source>
        <dbReference type="Proteomes" id="UP000620670"/>
    </source>
</evidence>
<keyword evidence="5 8" id="KW-0479">Metal-binding</keyword>